<accession>A0ABD3SQW9</accession>
<dbReference type="Gene3D" id="3.40.50.300">
    <property type="entry name" value="P-loop containing nucleotide triphosphate hydrolases"/>
    <property type="match status" value="2"/>
</dbReference>
<keyword evidence="5" id="KW-0067">ATP-binding</keyword>
<dbReference type="AlphaFoldDB" id="A0ABD3SQW9"/>
<evidence type="ECO:0000256" key="4">
    <source>
        <dbReference type="ARBA" id="ARBA00022763"/>
    </source>
</evidence>
<evidence type="ECO:0000256" key="2">
    <source>
        <dbReference type="ARBA" id="ARBA00021315"/>
    </source>
</evidence>
<dbReference type="InterPro" id="IPR027417">
    <property type="entry name" value="P-loop_NTPase"/>
</dbReference>
<dbReference type="SUPFAM" id="SSF52540">
    <property type="entry name" value="P-loop containing nucleoside triphosphate hydrolases"/>
    <property type="match status" value="1"/>
</dbReference>
<dbReference type="GO" id="GO:0006281">
    <property type="term" value="P:DNA repair"/>
    <property type="evidence" value="ECO:0007669"/>
    <property type="project" value="UniProtKB-KW"/>
</dbReference>
<evidence type="ECO:0000256" key="6">
    <source>
        <dbReference type="ARBA" id="ARBA00023204"/>
    </source>
</evidence>
<dbReference type="InterPro" id="IPR004604">
    <property type="entry name" value="DNA_recomb/repair_RecN"/>
</dbReference>
<sequence>MPSLRHPPRRILLRSSSTRRVMIAAPLVVPRPSLPIFLPLLLAASSSLSNHNNIFIMGQHRANSFSPPGGYHPASFIAPTAIASSSSISALCATIGPGTSRGDYFPSLNGNDGEGGEDRVDRTRRGDVAATLGGGGRVGGGGVGGSHIVYIRSSNIAGMIGDDDGGGDDGGGGVDGKDVASSSGVRIDFGNEACFVAVTGESGSGKSLLISKAIDLIVGGKAIPSLAPPSSSSSDGEGGATSSSSSSSSSVELVAVLYEPHLTSVSTRMRRFGIDPTIIDVLPPSRIGDDDDSSHSGILRLERTLSDCGGGGGGGGGRGGRWKSTCRINGKHVSLSTLREIAGPLFARVDVGVASAALGRSGSRLAMIDTGVPYVLRRHCAISRDEYVYARKRREGMERDLESRILPSGLLRGADDGGDGDKFDEGQMTLLRHWVDELDAFEGRMARFQQALSARDDDDDELGGKGGGFHRTMRRLRRATWGGMQQRGGSDDDSLFTSLIDFREEIKAAEARMVSAHSAYELLASLTVPNSASVALENVRKLLFAMSADRGGPLFEAIERTHELLNDVEASLNDCARSIDGDLISTLEKMAFTGIPLETVDGIIADWNALARKHGISPYSLPNCHMSMREELDGNVEAMRLLPEAREKEDMARADYSRACRVLSDARKEVAKNLSQSVSNILPSLGLDGSVLRVKLSSRTGGFEDPYYGTETVGVDIAEFQLIHQKSSNGRENGGSIEQVGSSGEKSRILLAIETALPGSIGSTCNSFGSAEHVPYQYESKIPPIAIIYDEIDAHVGGRAAVTMAKLLADQSRARRASDGEGTPERGSQIIAITHSASLAAIADRHIVVERCLNTESRSVPIRTYVVDGTSRRKEIARMASGDLVSGEAEQFADALIREATLQREMSLAAGEEDTRRSG</sequence>
<dbReference type="PANTHER" id="PTHR11059:SF0">
    <property type="entry name" value="DNA REPAIR PROTEIN RECN"/>
    <property type="match status" value="1"/>
</dbReference>
<dbReference type="Proteomes" id="UP001530377">
    <property type="component" value="Unassembled WGS sequence"/>
</dbReference>
<dbReference type="EMBL" id="JALLPB020000010">
    <property type="protein sequence ID" value="KAL3827001.1"/>
    <property type="molecule type" value="Genomic_DNA"/>
</dbReference>
<evidence type="ECO:0000256" key="3">
    <source>
        <dbReference type="ARBA" id="ARBA00022741"/>
    </source>
</evidence>
<keyword evidence="10" id="KW-1185">Reference proteome</keyword>
<feature type="region of interest" description="Disordered" evidence="8">
    <location>
        <begin position="103"/>
        <end position="123"/>
    </location>
</feature>
<name>A0ABD3SQW9_9STRA</name>
<feature type="region of interest" description="Disordered" evidence="8">
    <location>
        <begin position="226"/>
        <end position="246"/>
    </location>
</feature>
<comment type="similarity">
    <text evidence="1">Belongs to the RecN family.</text>
</comment>
<dbReference type="PANTHER" id="PTHR11059">
    <property type="entry name" value="DNA REPAIR PROTEIN RECN"/>
    <property type="match status" value="1"/>
</dbReference>
<comment type="caution">
    <text evidence="9">The sequence shown here is derived from an EMBL/GenBank/DDBJ whole genome shotgun (WGS) entry which is preliminary data.</text>
</comment>
<evidence type="ECO:0000256" key="7">
    <source>
        <dbReference type="ARBA" id="ARBA00033408"/>
    </source>
</evidence>
<keyword evidence="6" id="KW-0234">DNA repair</keyword>
<protein>
    <recommendedName>
        <fullName evidence="2">DNA repair protein RecN</fullName>
    </recommendedName>
    <alternativeName>
        <fullName evidence="7">Recombination protein N</fullName>
    </alternativeName>
</protein>
<keyword evidence="4" id="KW-0227">DNA damage</keyword>
<organism evidence="9 10">
    <name type="scientific">Cyclostephanos tholiformis</name>
    <dbReference type="NCBI Taxonomy" id="382380"/>
    <lineage>
        <taxon>Eukaryota</taxon>
        <taxon>Sar</taxon>
        <taxon>Stramenopiles</taxon>
        <taxon>Ochrophyta</taxon>
        <taxon>Bacillariophyta</taxon>
        <taxon>Coscinodiscophyceae</taxon>
        <taxon>Thalassiosirophycidae</taxon>
        <taxon>Stephanodiscales</taxon>
        <taxon>Stephanodiscaceae</taxon>
        <taxon>Cyclostephanos</taxon>
    </lineage>
</organism>
<evidence type="ECO:0000256" key="8">
    <source>
        <dbReference type="SAM" id="MobiDB-lite"/>
    </source>
</evidence>
<dbReference type="GO" id="GO:0005524">
    <property type="term" value="F:ATP binding"/>
    <property type="evidence" value="ECO:0007669"/>
    <property type="project" value="UniProtKB-KW"/>
</dbReference>
<evidence type="ECO:0000256" key="1">
    <source>
        <dbReference type="ARBA" id="ARBA00009441"/>
    </source>
</evidence>
<proteinExistence type="inferred from homology"/>
<gene>
    <name evidence="9" type="ORF">ACHAXA_000065</name>
</gene>
<evidence type="ECO:0000313" key="9">
    <source>
        <dbReference type="EMBL" id="KAL3827001.1"/>
    </source>
</evidence>
<reference evidence="9 10" key="1">
    <citation type="submission" date="2024-10" db="EMBL/GenBank/DDBJ databases">
        <title>Updated reference genomes for cyclostephanoid diatoms.</title>
        <authorList>
            <person name="Roberts W.R."/>
            <person name="Alverson A.J."/>
        </authorList>
    </citation>
    <scope>NUCLEOTIDE SEQUENCE [LARGE SCALE GENOMIC DNA]</scope>
    <source>
        <strain evidence="9 10">AJA228-03</strain>
    </source>
</reference>
<keyword evidence="3" id="KW-0547">Nucleotide-binding</keyword>
<evidence type="ECO:0000256" key="5">
    <source>
        <dbReference type="ARBA" id="ARBA00022840"/>
    </source>
</evidence>
<evidence type="ECO:0000313" key="10">
    <source>
        <dbReference type="Proteomes" id="UP001530377"/>
    </source>
</evidence>